<dbReference type="EMBL" id="CP002631">
    <property type="protein sequence ID" value="AEB15347.1"/>
    <property type="molecule type" value="Genomic_DNA"/>
</dbReference>
<keyword evidence="1" id="KW-0472">Membrane</keyword>
<dbReference type="GO" id="GO:0071111">
    <property type="term" value="F:cyclic-guanylate-specific phosphodiesterase activity"/>
    <property type="evidence" value="ECO:0007669"/>
    <property type="project" value="InterPro"/>
</dbReference>
<dbReference type="Pfam" id="PF04392">
    <property type="entry name" value="ABC_sub_bind"/>
    <property type="match status" value="1"/>
</dbReference>
<dbReference type="HOGENOM" id="CLU_000445_49_3_12"/>
<dbReference type="Proteomes" id="UP000006852">
    <property type="component" value="Chromosome"/>
</dbReference>
<dbReference type="OrthoDB" id="366324at2"/>
<dbReference type="SUPFAM" id="SSF141868">
    <property type="entry name" value="EAL domain-like"/>
    <property type="match status" value="1"/>
</dbReference>
<protein>
    <submittedName>
        <fullName evidence="4">Diguanylate cyclase/phosphodiesterase</fullName>
    </submittedName>
</protein>
<evidence type="ECO:0000313" key="4">
    <source>
        <dbReference type="EMBL" id="AEB15347.1"/>
    </source>
</evidence>
<dbReference type="InterPro" id="IPR000160">
    <property type="entry name" value="GGDEF_dom"/>
</dbReference>
<dbReference type="Pfam" id="PF00990">
    <property type="entry name" value="GGDEF"/>
    <property type="match status" value="1"/>
</dbReference>
<dbReference type="CDD" id="cd01949">
    <property type="entry name" value="GGDEF"/>
    <property type="match status" value="1"/>
</dbReference>
<dbReference type="PROSITE" id="PS50883">
    <property type="entry name" value="EAL"/>
    <property type="match status" value="1"/>
</dbReference>
<dbReference type="PANTHER" id="PTHR33121:SF70">
    <property type="entry name" value="SIGNALING PROTEIN YKOW"/>
    <property type="match status" value="1"/>
</dbReference>
<feature type="transmembrane region" description="Helical" evidence="1">
    <location>
        <begin position="6"/>
        <end position="30"/>
    </location>
</feature>
<sequence length="821" mass="93816">MAKKRFFSILMGIASFLLLSSVLSLCFFLYRNRLSSTLVNTKLKNPRANVLFLSSMPNSYVVKLQKKGIRNVFLKNNINVDVEYFEPDDFYDKKLPEFLKERVKFLQQETKYDAVLVSGSNSCNFVERNSDSLFAGIPIVFFCIESNIRAERLYEKKNFWGIGTTRFLADTISVARKLFPSAEHYVAIYDKSDASYENYNVFINASEKIPNIKFSGIDASAFTKSQIARQLSALDDKTVVFYLGASKDADGIKYSMEEQANFIVNNTSAPVFSHNANGVGFGFLGGKMVDYEKAGALAAKIVLDIIDGEKYIPFQRIKDGKFIFDYKIIEERKLNLSAFPLDSVFVNIHDQMQKNRRGVLFGMIGVAVSLFIFIAVSLILIISQVKDSYELRRSNLKMEYMLGHDSLTDLPNRFKTQAVFNDIQKSGKNFSLVLFDIDDFKNINDFYSHACGDIVLKTIASRLKSYSAGKDIFVSRFGGDEFLVLYLEKQLNEDSIEIHELRAILKSPINYAESNIHIQSSLGIVNSNDDEMEKMIQNADIALYRAKNSGKNKSVFFNEKMRDRIFENNRISRILDDAIANDGIWVAYQPQIDVETGEIHGYEALMRLKNTKVSPAQFIPIAEETGRIIKIDRILTEKVVRQMAEWREHGIPLYKVSINYSYSQVSDVHYVDFLEELLKRYNIPPELICIEITESLFISNKEAVSKLLNEFVKRGISLALDDFGTGYSSLSYLTFLPINVVKIDKSLVDNYLSNEKGDFIKNIVRLVHSLAMKLTVEGVEHQWQNEKLKTFHCDYIQGYYYSKPISGAEIEDFNRKFRSIG</sequence>
<evidence type="ECO:0000256" key="1">
    <source>
        <dbReference type="SAM" id="Phobius"/>
    </source>
</evidence>
<dbReference type="Pfam" id="PF00563">
    <property type="entry name" value="EAL"/>
    <property type="match status" value="1"/>
</dbReference>
<keyword evidence="1" id="KW-1133">Transmembrane helix</keyword>
<evidence type="ECO:0000313" key="5">
    <source>
        <dbReference type="Proteomes" id="UP000006852"/>
    </source>
</evidence>
<dbReference type="InterPro" id="IPR043128">
    <property type="entry name" value="Rev_trsase/Diguanyl_cyclase"/>
</dbReference>
<dbReference type="InterPro" id="IPR007487">
    <property type="entry name" value="ABC_transpt-TYRBP-like"/>
</dbReference>
<organism evidence="4 5">
    <name type="scientific">Treponema succinifaciens (strain ATCC 33096 / DSM 2489 / 6091)</name>
    <dbReference type="NCBI Taxonomy" id="869209"/>
    <lineage>
        <taxon>Bacteria</taxon>
        <taxon>Pseudomonadati</taxon>
        <taxon>Spirochaetota</taxon>
        <taxon>Spirochaetia</taxon>
        <taxon>Spirochaetales</taxon>
        <taxon>Treponemataceae</taxon>
        <taxon>Treponema</taxon>
    </lineage>
</organism>
<dbReference type="NCBIfam" id="TIGR00254">
    <property type="entry name" value="GGDEF"/>
    <property type="match status" value="1"/>
</dbReference>
<feature type="domain" description="GGDEF" evidence="3">
    <location>
        <begin position="428"/>
        <end position="559"/>
    </location>
</feature>
<dbReference type="Gene3D" id="3.40.50.2300">
    <property type="match status" value="2"/>
</dbReference>
<dbReference type="SMART" id="SM00052">
    <property type="entry name" value="EAL"/>
    <property type="match status" value="1"/>
</dbReference>
<dbReference type="KEGG" id="tsu:Tresu_2485"/>
<keyword evidence="1" id="KW-0812">Transmembrane</keyword>
<accession>F2NWM8</accession>
<dbReference type="Gene3D" id="3.30.70.270">
    <property type="match status" value="1"/>
</dbReference>
<reference evidence="5" key="2">
    <citation type="submission" date="2011-04" db="EMBL/GenBank/DDBJ databases">
        <title>The complete genome of chromosome of Treponema succinifaciens DSM 2489.</title>
        <authorList>
            <person name="Lucas S."/>
            <person name="Copeland A."/>
            <person name="Lapidus A."/>
            <person name="Bruce D."/>
            <person name="Goodwin L."/>
            <person name="Pitluck S."/>
            <person name="Peters L."/>
            <person name="Kyrpides N."/>
            <person name="Mavromatis K."/>
            <person name="Ivanova N."/>
            <person name="Ovchinnikova G."/>
            <person name="Teshima H."/>
            <person name="Detter J.C."/>
            <person name="Tapia R."/>
            <person name="Han C."/>
            <person name="Land M."/>
            <person name="Hauser L."/>
            <person name="Markowitz V."/>
            <person name="Cheng J.-F."/>
            <person name="Hugenholtz P."/>
            <person name="Woyke T."/>
            <person name="Wu D."/>
            <person name="Gronow S."/>
            <person name="Wellnitz S."/>
            <person name="Brambilla E."/>
            <person name="Klenk H.-P."/>
            <person name="Eisen J.A."/>
        </authorList>
    </citation>
    <scope>NUCLEOTIDE SEQUENCE [LARGE SCALE GENOMIC DNA]</scope>
    <source>
        <strain evidence="5">ATCC 33096 / DSM 2489 / 6091</strain>
    </source>
</reference>
<dbReference type="PROSITE" id="PS50887">
    <property type="entry name" value="GGDEF"/>
    <property type="match status" value="1"/>
</dbReference>
<dbReference type="InterPro" id="IPR050706">
    <property type="entry name" value="Cyclic-di-GMP_PDE-like"/>
</dbReference>
<feature type="domain" description="EAL" evidence="2">
    <location>
        <begin position="568"/>
        <end position="818"/>
    </location>
</feature>
<dbReference type="GeneID" id="302999599"/>
<evidence type="ECO:0000259" key="2">
    <source>
        <dbReference type="PROSITE" id="PS50883"/>
    </source>
</evidence>
<dbReference type="RefSeq" id="WP_013702598.1">
    <property type="nucleotide sequence ID" value="NC_015385.1"/>
</dbReference>
<name>F2NWM8_TRES6</name>
<dbReference type="SMART" id="SM00267">
    <property type="entry name" value="GGDEF"/>
    <property type="match status" value="1"/>
</dbReference>
<dbReference type="CDD" id="cd01948">
    <property type="entry name" value="EAL"/>
    <property type="match status" value="1"/>
</dbReference>
<dbReference type="PANTHER" id="PTHR33121">
    <property type="entry name" value="CYCLIC DI-GMP PHOSPHODIESTERASE PDEF"/>
    <property type="match status" value="1"/>
</dbReference>
<dbReference type="STRING" id="869209.Tresu_2485"/>
<gene>
    <name evidence="4" type="ordered locus">Tresu_2485</name>
</gene>
<dbReference type="AlphaFoldDB" id="F2NWM8"/>
<feature type="transmembrane region" description="Helical" evidence="1">
    <location>
        <begin position="359"/>
        <end position="382"/>
    </location>
</feature>
<proteinExistence type="predicted"/>
<reference evidence="4 5" key="1">
    <citation type="journal article" date="2011" name="Stand. Genomic Sci.">
        <title>Complete genome sequence of Treponema succinifaciens type strain (6091).</title>
        <authorList>
            <person name="Han C."/>
            <person name="Gronow S."/>
            <person name="Teshima H."/>
            <person name="Lapidus A."/>
            <person name="Nolan M."/>
            <person name="Lucas S."/>
            <person name="Hammon N."/>
            <person name="Deshpande S."/>
            <person name="Cheng J.F."/>
            <person name="Zeytun A."/>
            <person name="Tapia R."/>
            <person name="Goodwin L."/>
            <person name="Pitluck S."/>
            <person name="Liolios K."/>
            <person name="Pagani I."/>
            <person name="Ivanova N."/>
            <person name="Mavromatis K."/>
            <person name="Mikhailova N."/>
            <person name="Huntemann M."/>
            <person name="Pati A."/>
            <person name="Chen A."/>
            <person name="Palaniappan K."/>
            <person name="Land M."/>
            <person name="Hauser L."/>
            <person name="Brambilla E.M."/>
            <person name="Rohde M."/>
            <person name="Goker M."/>
            <person name="Woyke T."/>
            <person name="Bristow J."/>
            <person name="Eisen J.A."/>
            <person name="Markowitz V."/>
            <person name="Hugenholtz P."/>
            <person name="Kyrpides N.C."/>
            <person name="Klenk H.P."/>
            <person name="Detter J.C."/>
        </authorList>
    </citation>
    <scope>NUCLEOTIDE SEQUENCE [LARGE SCALE GENOMIC DNA]</scope>
    <source>
        <strain evidence="5">ATCC 33096 / DSM 2489 / 6091</strain>
    </source>
</reference>
<dbReference type="InterPro" id="IPR001633">
    <property type="entry name" value="EAL_dom"/>
</dbReference>
<dbReference type="InterPro" id="IPR029787">
    <property type="entry name" value="Nucleotide_cyclase"/>
</dbReference>
<dbReference type="InterPro" id="IPR035919">
    <property type="entry name" value="EAL_sf"/>
</dbReference>
<keyword evidence="5" id="KW-1185">Reference proteome</keyword>
<dbReference type="eggNOG" id="COG5001">
    <property type="taxonomic scope" value="Bacteria"/>
</dbReference>
<dbReference type="SUPFAM" id="SSF55073">
    <property type="entry name" value="Nucleotide cyclase"/>
    <property type="match status" value="1"/>
</dbReference>
<evidence type="ECO:0000259" key="3">
    <source>
        <dbReference type="PROSITE" id="PS50887"/>
    </source>
</evidence>
<dbReference type="Gene3D" id="3.20.20.450">
    <property type="entry name" value="EAL domain"/>
    <property type="match status" value="1"/>
</dbReference>